<comment type="caution">
    <text evidence="2">The sequence shown here is derived from an EMBL/GenBank/DDBJ whole genome shotgun (WGS) entry which is preliminary data.</text>
</comment>
<reference evidence="2" key="1">
    <citation type="submission" date="2020-03" db="EMBL/GenBank/DDBJ databases">
        <title>Castanea mollissima Vanexum genome sequencing.</title>
        <authorList>
            <person name="Staton M."/>
        </authorList>
    </citation>
    <scope>NUCLEOTIDE SEQUENCE</scope>
    <source>
        <tissue evidence="2">Leaf</tissue>
    </source>
</reference>
<protein>
    <recommendedName>
        <fullName evidence="1">Methyltransferase type 11 domain-containing protein</fullName>
    </recommendedName>
</protein>
<dbReference type="EMBL" id="JRKL02000227">
    <property type="protein sequence ID" value="KAF3973587.1"/>
    <property type="molecule type" value="Genomic_DNA"/>
</dbReference>
<sequence length="196" mass="21921">MPTDQAQSKGMAGLYDKRADFCVDARPTYPTEWYSMLAALTPHHSLAWDVSTGNGQVAIGVAKHYELVVGTDVNEARLKLAMPHPCIRYLHTSTSVPDDELVDLIGGENSVDLVTVATAIYSLELPKFYTIVKRLLKKPGGVIAVWGYFDIVVSPIFDPLIKRFRDSNIPYLDLKTPYGNNVSKPLPFPFESWFRM</sequence>
<proteinExistence type="predicted"/>
<dbReference type="InterPro" id="IPR029063">
    <property type="entry name" value="SAM-dependent_MTases_sf"/>
</dbReference>
<dbReference type="Gene3D" id="3.40.50.150">
    <property type="entry name" value="Vaccinia Virus protein VP39"/>
    <property type="match status" value="1"/>
</dbReference>
<dbReference type="InterPro" id="IPR013216">
    <property type="entry name" value="Methyltransf_11"/>
</dbReference>
<evidence type="ECO:0000313" key="2">
    <source>
        <dbReference type="EMBL" id="KAF3973587.1"/>
    </source>
</evidence>
<keyword evidence="3" id="KW-1185">Reference proteome</keyword>
<dbReference type="GO" id="GO:0008757">
    <property type="term" value="F:S-adenosylmethionine-dependent methyltransferase activity"/>
    <property type="evidence" value="ECO:0007669"/>
    <property type="project" value="InterPro"/>
</dbReference>
<dbReference type="OrthoDB" id="10027013at2759"/>
<dbReference type="PANTHER" id="PTHR44575:SF2">
    <property type="entry name" value="OS01G0589200 PROTEIN"/>
    <property type="match status" value="1"/>
</dbReference>
<gene>
    <name evidence="2" type="ORF">CMV_003002</name>
</gene>
<dbReference type="AlphaFoldDB" id="A0A8J4VX18"/>
<dbReference type="Pfam" id="PF08241">
    <property type="entry name" value="Methyltransf_11"/>
    <property type="match status" value="1"/>
</dbReference>
<evidence type="ECO:0000313" key="3">
    <source>
        <dbReference type="Proteomes" id="UP000737018"/>
    </source>
</evidence>
<dbReference type="SUPFAM" id="SSF53335">
    <property type="entry name" value="S-adenosyl-L-methionine-dependent methyltransferases"/>
    <property type="match status" value="1"/>
</dbReference>
<evidence type="ECO:0000259" key="1">
    <source>
        <dbReference type="Pfam" id="PF08241"/>
    </source>
</evidence>
<organism evidence="2 3">
    <name type="scientific">Castanea mollissima</name>
    <name type="common">Chinese chestnut</name>
    <dbReference type="NCBI Taxonomy" id="60419"/>
    <lineage>
        <taxon>Eukaryota</taxon>
        <taxon>Viridiplantae</taxon>
        <taxon>Streptophyta</taxon>
        <taxon>Embryophyta</taxon>
        <taxon>Tracheophyta</taxon>
        <taxon>Spermatophyta</taxon>
        <taxon>Magnoliopsida</taxon>
        <taxon>eudicotyledons</taxon>
        <taxon>Gunneridae</taxon>
        <taxon>Pentapetalae</taxon>
        <taxon>rosids</taxon>
        <taxon>fabids</taxon>
        <taxon>Fagales</taxon>
        <taxon>Fagaceae</taxon>
        <taxon>Castanea</taxon>
    </lineage>
</organism>
<dbReference type="PANTHER" id="PTHR44575">
    <property type="entry name" value="OS01G0589200 PROTEIN"/>
    <property type="match status" value="1"/>
</dbReference>
<feature type="domain" description="Methyltransferase type 11" evidence="1">
    <location>
        <begin position="49"/>
        <end position="143"/>
    </location>
</feature>
<name>A0A8J4VX18_9ROSI</name>
<dbReference type="Proteomes" id="UP000737018">
    <property type="component" value="Unassembled WGS sequence"/>
</dbReference>
<accession>A0A8J4VX18</accession>